<dbReference type="Proteomes" id="UP000760480">
    <property type="component" value="Unassembled WGS sequence"/>
</dbReference>
<proteinExistence type="predicted"/>
<protein>
    <submittedName>
        <fullName evidence="1">Uncharacterized protein</fullName>
    </submittedName>
</protein>
<dbReference type="RefSeq" id="WP_169249248.1">
    <property type="nucleotide sequence ID" value="NZ_SPMZ01000036.1"/>
</dbReference>
<accession>A0ABX1TNH2</accession>
<reference evidence="1 2" key="1">
    <citation type="submission" date="2019-03" db="EMBL/GenBank/DDBJ databases">
        <title>Metabolic reconstructions from genomes of highly enriched 'Candidatus Accumulibacter' and 'Candidatus Competibacter' bioreactor populations.</title>
        <authorList>
            <person name="Annavajhala M.K."/>
            <person name="Welles L."/>
            <person name="Abbas B."/>
            <person name="Sorokin D."/>
            <person name="Park H."/>
            <person name="Van Loosdrecht M."/>
            <person name="Chandran K."/>
        </authorList>
    </citation>
    <scope>NUCLEOTIDE SEQUENCE [LARGE SCALE GENOMIC DNA]</scope>
    <source>
        <strain evidence="1 2">SBR_G</strain>
    </source>
</reference>
<sequence>MFFTYNDTETTAFGPAYANVWTSPSNFLQCKPPTGRKFSYALCYYSGPNDPTGHSSDNPSLPCTLSDDGIVANCSCYEISTDDVSPKIPYYVDIHAISNLEIYNETVETCGKEGEKCAATDRDPSVCDAINSNLLVPGADLISVFSPVFASNYFTKGENNSTACVDGNAGIYAGCMTAPCYRTGEKDASGRNIVECKCPIFKGPYQVGQANQSCDANETPLSTTVSRDETKKIWKAANVWSAAYNPAGGPITLPDGACVPDLPGDKGCGLFDPQKDYGKIIDPDSALCKKCL</sequence>
<evidence type="ECO:0000313" key="2">
    <source>
        <dbReference type="Proteomes" id="UP000760480"/>
    </source>
</evidence>
<organism evidence="1 2">
    <name type="scientific">Candidatus Competibacter phosphatis</name>
    <dbReference type="NCBI Taxonomy" id="221280"/>
    <lineage>
        <taxon>Bacteria</taxon>
        <taxon>Pseudomonadati</taxon>
        <taxon>Pseudomonadota</taxon>
        <taxon>Gammaproteobacteria</taxon>
        <taxon>Candidatus Competibacteraceae</taxon>
        <taxon>Candidatus Competibacter</taxon>
    </lineage>
</organism>
<name>A0ABX1TNH2_9GAMM</name>
<evidence type="ECO:0000313" key="1">
    <source>
        <dbReference type="EMBL" id="NMQ19985.1"/>
    </source>
</evidence>
<keyword evidence="2" id="KW-1185">Reference proteome</keyword>
<comment type="caution">
    <text evidence="1">The sequence shown here is derived from an EMBL/GenBank/DDBJ whole genome shotgun (WGS) entry which is preliminary data.</text>
</comment>
<dbReference type="EMBL" id="SPMZ01000036">
    <property type="protein sequence ID" value="NMQ19985.1"/>
    <property type="molecule type" value="Genomic_DNA"/>
</dbReference>
<gene>
    <name evidence="1" type="ORF">E4P82_12725</name>
</gene>